<dbReference type="EMBL" id="CAJVQC010077216">
    <property type="protein sequence ID" value="CAG8815368.1"/>
    <property type="molecule type" value="Genomic_DNA"/>
</dbReference>
<keyword evidence="2" id="KW-1185">Reference proteome</keyword>
<comment type="caution">
    <text evidence="1">The sequence shown here is derived from an EMBL/GenBank/DDBJ whole genome shotgun (WGS) entry which is preliminary data.</text>
</comment>
<evidence type="ECO:0000313" key="1">
    <source>
        <dbReference type="EMBL" id="CAG8815368.1"/>
    </source>
</evidence>
<protein>
    <submittedName>
        <fullName evidence="1">27246_t:CDS:1</fullName>
    </submittedName>
</protein>
<accession>A0ACA9RYC8</accession>
<name>A0ACA9RYC8_9GLOM</name>
<evidence type="ECO:0000313" key="2">
    <source>
        <dbReference type="Proteomes" id="UP000789920"/>
    </source>
</evidence>
<proteinExistence type="predicted"/>
<organism evidence="1 2">
    <name type="scientific">Racocetra persica</name>
    <dbReference type="NCBI Taxonomy" id="160502"/>
    <lineage>
        <taxon>Eukaryota</taxon>
        <taxon>Fungi</taxon>
        <taxon>Fungi incertae sedis</taxon>
        <taxon>Mucoromycota</taxon>
        <taxon>Glomeromycotina</taxon>
        <taxon>Glomeromycetes</taxon>
        <taxon>Diversisporales</taxon>
        <taxon>Gigasporaceae</taxon>
        <taxon>Racocetra</taxon>
    </lineage>
</organism>
<feature type="non-terminal residue" evidence="1">
    <location>
        <position position="1"/>
    </location>
</feature>
<sequence length="66" mass="7160">SSAPPPQPLPRPTTIPMIVPNDDSLPPIFPGKTRLFARAIPTPTTVPNQPDMNDPMHHLTKPHPPA</sequence>
<dbReference type="Proteomes" id="UP000789920">
    <property type="component" value="Unassembled WGS sequence"/>
</dbReference>
<gene>
    <name evidence="1" type="ORF">RPERSI_LOCUS24206</name>
</gene>
<reference evidence="1" key="1">
    <citation type="submission" date="2021-06" db="EMBL/GenBank/DDBJ databases">
        <authorList>
            <person name="Kallberg Y."/>
            <person name="Tangrot J."/>
            <person name="Rosling A."/>
        </authorList>
    </citation>
    <scope>NUCLEOTIDE SEQUENCE</scope>
    <source>
        <strain evidence="1">MA461A</strain>
    </source>
</reference>